<dbReference type="PROSITE" id="PS51678">
    <property type="entry name" value="SAM_MT_PRMT"/>
    <property type="match status" value="1"/>
</dbReference>
<dbReference type="Pfam" id="PF22528">
    <property type="entry name" value="PRMT_C"/>
    <property type="match status" value="1"/>
</dbReference>
<dbReference type="PANTHER" id="PTHR11006:SF123">
    <property type="entry name" value="RIBOSOMAL PROTEIN ARGININE N-METHYLTRANSFERASE RMT3"/>
    <property type="match status" value="1"/>
</dbReference>
<dbReference type="GO" id="GO:0016274">
    <property type="term" value="F:protein-arginine N-methyltransferase activity"/>
    <property type="evidence" value="ECO:0007669"/>
    <property type="project" value="InterPro"/>
</dbReference>
<protein>
    <recommendedName>
        <fullName evidence="5">Protein arginine N-methyltransferase domain-containing protein</fullName>
    </recommendedName>
</protein>
<dbReference type="Gene3D" id="2.70.160.11">
    <property type="entry name" value="Hnrnp arginine n-methyltransferase1"/>
    <property type="match status" value="1"/>
</dbReference>
<sequence>MLDSVLVARDKYLDKSTGILAPSSSAIYLVGIQDDEFVDYNINFWNSVYGFSMTPMKEGIHKDAVVTHVPANTVATDIATIASFDHLTCTPADLDFQSPFCLKIERDTARIHAFAGSFDTFFSPKRSKPDHENNSNVFPSDSEVVLSTKIGTKPTHWKQTIFLIEKPLDLKKGDLIVGIFNCKKSISNPRELDIQISYSLLSAENQESVFSKHSSSASLDSTDFITSTIFTEFAPLSQTYSLK</sequence>
<evidence type="ECO:0000256" key="3">
    <source>
        <dbReference type="ARBA" id="ARBA00022691"/>
    </source>
</evidence>
<dbReference type="AlphaFoldDB" id="A0A2T9ZJ13"/>
<dbReference type="GO" id="GO:0005634">
    <property type="term" value="C:nucleus"/>
    <property type="evidence" value="ECO:0007669"/>
    <property type="project" value="TreeGrafter"/>
</dbReference>
<dbReference type="InterPro" id="IPR029063">
    <property type="entry name" value="SAM-dependent_MTases_sf"/>
</dbReference>
<accession>A0A2T9ZJ13</accession>
<keyword evidence="1 4" id="KW-0489">Methyltransferase</keyword>
<gene>
    <name evidence="6" type="ORF">BB560_000886</name>
</gene>
<dbReference type="InterPro" id="IPR055135">
    <property type="entry name" value="PRMT_dom"/>
</dbReference>
<dbReference type="PANTHER" id="PTHR11006">
    <property type="entry name" value="PROTEIN ARGININE N-METHYLTRANSFERASE"/>
    <property type="match status" value="1"/>
</dbReference>
<evidence type="ECO:0000256" key="4">
    <source>
        <dbReference type="PROSITE-ProRule" id="PRU01015"/>
    </source>
</evidence>
<keyword evidence="3 4" id="KW-0949">S-adenosyl-L-methionine</keyword>
<name>A0A2T9ZJ13_9FUNG</name>
<dbReference type="EMBL" id="MBFS01000101">
    <property type="protein sequence ID" value="PVV04613.1"/>
    <property type="molecule type" value="Genomic_DNA"/>
</dbReference>
<evidence type="ECO:0000313" key="7">
    <source>
        <dbReference type="Proteomes" id="UP000245609"/>
    </source>
</evidence>
<organism evidence="6 7">
    <name type="scientific">Smittium megazygosporum</name>
    <dbReference type="NCBI Taxonomy" id="133381"/>
    <lineage>
        <taxon>Eukaryota</taxon>
        <taxon>Fungi</taxon>
        <taxon>Fungi incertae sedis</taxon>
        <taxon>Zoopagomycota</taxon>
        <taxon>Kickxellomycotina</taxon>
        <taxon>Harpellomycetes</taxon>
        <taxon>Harpellales</taxon>
        <taxon>Legeriomycetaceae</taxon>
        <taxon>Smittium</taxon>
    </lineage>
</organism>
<reference evidence="6 7" key="1">
    <citation type="journal article" date="2018" name="MBio">
        <title>Comparative Genomics Reveals the Core Gene Toolbox for the Fungus-Insect Symbiosis.</title>
        <authorList>
            <person name="Wang Y."/>
            <person name="Stata M."/>
            <person name="Wang W."/>
            <person name="Stajich J.E."/>
            <person name="White M.M."/>
            <person name="Moncalvo J.M."/>
        </authorList>
    </citation>
    <scope>NUCLEOTIDE SEQUENCE [LARGE SCALE GENOMIC DNA]</scope>
    <source>
        <strain evidence="6 7">SC-DP-2</strain>
    </source>
</reference>
<proteinExistence type="predicted"/>
<dbReference type="Proteomes" id="UP000245609">
    <property type="component" value="Unassembled WGS sequence"/>
</dbReference>
<feature type="domain" description="Protein arginine N-methyltransferase" evidence="5">
    <location>
        <begin position="25"/>
        <end position="201"/>
    </location>
</feature>
<evidence type="ECO:0000256" key="1">
    <source>
        <dbReference type="ARBA" id="ARBA00022603"/>
    </source>
</evidence>
<keyword evidence="2 4" id="KW-0808">Transferase</keyword>
<keyword evidence="7" id="KW-1185">Reference proteome</keyword>
<comment type="caution">
    <text evidence="6">The sequence shown here is derived from an EMBL/GenBank/DDBJ whole genome shotgun (WGS) entry which is preliminary data.</text>
</comment>
<dbReference type="SUPFAM" id="SSF53335">
    <property type="entry name" value="S-adenosyl-L-methionine-dependent methyltransferases"/>
    <property type="match status" value="1"/>
</dbReference>
<dbReference type="STRING" id="133381.A0A2T9ZJ13"/>
<dbReference type="OrthoDB" id="7848332at2759"/>
<dbReference type="InterPro" id="IPR025799">
    <property type="entry name" value="Arg_MeTrfase"/>
</dbReference>
<evidence type="ECO:0000313" key="6">
    <source>
        <dbReference type="EMBL" id="PVV04613.1"/>
    </source>
</evidence>
<evidence type="ECO:0000259" key="5">
    <source>
        <dbReference type="Pfam" id="PF22528"/>
    </source>
</evidence>
<dbReference type="GO" id="GO:0042054">
    <property type="term" value="F:histone methyltransferase activity"/>
    <property type="evidence" value="ECO:0007669"/>
    <property type="project" value="TreeGrafter"/>
</dbReference>
<evidence type="ECO:0000256" key="2">
    <source>
        <dbReference type="ARBA" id="ARBA00022679"/>
    </source>
</evidence>
<dbReference type="GO" id="GO:0032259">
    <property type="term" value="P:methylation"/>
    <property type="evidence" value="ECO:0007669"/>
    <property type="project" value="UniProtKB-KW"/>
</dbReference>